<dbReference type="Pfam" id="PF01384">
    <property type="entry name" value="PHO4"/>
    <property type="match status" value="1"/>
</dbReference>
<feature type="transmembrane region" description="Helical" evidence="6">
    <location>
        <begin position="510"/>
        <end position="536"/>
    </location>
</feature>
<evidence type="ECO:0000256" key="3">
    <source>
        <dbReference type="ARBA" id="ARBA00022692"/>
    </source>
</evidence>
<feature type="transmembrane region" description="Helical" evidence="6">
    <location>
        <begin position="235"/>
        <end position="257"/>
    </location>
</feature>
<dbReference type="PANTHER" id="PTHR11101">
    <property type="entry name" value="PHOSPHATE TRANSPORTER"/>
    <property type="match status" value="1"/>
</dbReference>
<evidence type="ECO:0000313" key="8">
    <source>
        <dbReference type="Proteomes" id="UP000503308"/>
    </source>
</evidence>
<evidence type="ECO:0000313" key="7">
    <source>
        <dbReference type="EMBL" id="QJF51844.1"/>
    </source>
</evidence>
<dbReference type="GO" id="GO:0005315">
    <property type="term" value="F:phosphate transmembrane transporter activity"/>
    <property type="evidence" value="ECO:0007669"/>
    <property type="project" value="InterPro"/>
</dbReference>
<feature type="transmembrane region" description="Helical" evidence="6">
    <location>
        <begin position="418"/>
        <end position="434"/>
    </location>
</feature>
<keyword evidence="8" id="KW-1185">Reference proteome</keyword>
<dbReference type="AlphaFoldDB" id="A0A858ST07"/>
<accession>A0A858ST07</accession>
<feature type="transmembrane region" description="Helical" evidence="6">
    <location>
        <begin position="308"/>
        <end position="326"/>
    </location>
</feature>
<comment type="similarity">
    <text evidence="6">Belongs to the inorganic phosphate transporter (PiT) (TC 2.A.20) family.</text>
</comment>
<dbReference type="KEGG" id="rpon:G3256_12060"/>
<evidence type="ECO:0000256" key="6">
    <source>
        <dbReference type="RuleBase" id="RU363058"/>
    </source>
</evidence>
<organism evidence="7 8">
    <name type="scientific">Roseobacter ponti</name>
    <dbReference type="NCBI Taxonomy" id="1891787"/>
    <lineage>
        <taxon>Bacteria</taxon>
        <taxon>Pseudomonadati</taxon>
        <taxon>Pseudomonadota</taxon>
        <taxon>Alphaproteobacteria</taxon>
        <taxon>Rhodobacterales</taxon>
        <taxon>Roseobacteraceae</taxon>
        <taxon>Roseobacter</taxon>
    </lineage>
</organism>
<gene>
    <name evidence="7" type="ORF">G3256_12060</name>
</gene>
<protein>
    <recommendedName>
        <fullName evidence="6">Phosphate transporter</fullName>
    </recommendedName>
</protein>
<feature type="transmembrane region" description="Helical" evidence="6">
    <location>
        <begin position="269"/>
        <end position="287"/>
    </location>
</feature>
<sequence length="542" mass="57065">MSSFVTCDDGLTASRKFGGPAVLRTENIEHAVQRNRDELFRFGTALIFIVGIMLFTIVRTDGGIDGILMVAAAMIGGYMAMNIGANDVANNVGPAVGSQAITLTGAIFIAAFFEAGGALVAGGDVVGTIKSGIIDPDLVADRDTFIWLMIAALLAAAVWLNFATVIGAPVSTTHSIVGGVLGAGIAASGWGIADWSVVGKIAASWVISPLMGGLIAAGFLYLIKHSITYKRDVLAAANRMVPVLVAFMAWAFATYLMLKGVKKLVQVPFPVAVLIGCAVAVAVYVIMRPYIRRMTGRLENRKASVNELFTVPLIFAAALLSFAHGANDVANAVGPLAGINEAISQGGISARAGIPIWVMAVGAIGISLGLALYGPKLIRTVGSEITELDKIRAFCIAMAAAITVIIASQLGLPVSSTHIAVGGVFGVGFLREYIKSSYARMLDDIRSHHADSDPKAVEDFLAQFDAADVGAKGEMLRDMKAQASADRLLGKQERRGLGRVHRVELVKRNLLLRIAAAWIITVPVAAVLAAMFFFMIRGMLLP</sequence>
<feature type="transmembrane region" description="Helical" evidence="6">
    <location>
        <begin position="39"/>
        <end position="58"/>
    </location>
</feature>
<dbReference type="EMBL" id="CP048788">
    <property type="protein sequence ID" value="QJF51844.1"/>
    <property type="molecule type" value="Genomic_DNA"/>
</dbReference>
<feature type="transmembrane region" description="Helical" evidence="6">
    <location>
        <begin position="145"/>
        <end position="168"/>
    </location>
</feature>
<keyword evidence="5 6" id="KW-0472">Membrane</keyword>
<feature type="transmembrane region" description="Helical" evidence="6">
    <location>
        <begin position="92"/>
        <end position="113"/>
    </location>
</feature>
<feature type="transmembrane region" description="Helical" evidence="6">
    <location>
        <begin position="354"/>
        <end position="373"/>
    </location>
</feature>
<evidence type="ECO:0000256" key="1">
    <source>
        <dbReference type="ARBA" id="ARBA00004141"/>
    </source>
</evidence>
<feature type="transmembrane region" description="Helical" evidence="6">
    <location>
        <begin position="205"/>
        <end position="223"/>
    </location>
</feature>
<evidence type="ECO:0000256" key="4">
    <source>
        <dbReference type="ARBA" id="ARBA00022989"/>
    </source>
</evidence>
<reference evidence="7 8" key="1">
    <citation type="submission" date="2020-02" db="EMBL/GenBank/DDBJ databases">
        <title>Genome sequence of Roseobacter ponti.</title>
        <authorList>
            <person name="Hollensteiner J."/>
            <person name="Schneider D."/>
            <person name="Poehlein A."/>
            <person name="Daniel R."/>
        </authorList>
    </citation>
    <scope>NUCLEOTIDE SEQUENCE [LARGE SCALE GENOMIC DNA]</scope>
    <source>
        <strain evidence="7 8">DSM 106830</strain>
    </source>
</reference>
<evidence type="ECO:0000256" key="5">
    <source>
        <dbReference type="ARBA" id="ARBA00023136"/>
    </source>
</evidence>
<dbReference type="GO" id="GO:0016020">
    <property type="term" value="C:membrane"/>
    <property type="evidence" value="ECO:0007669"/>
    <property type="project" value="UniProtKB-SubCell"/>
</dbReference>
<dbReference type="Proteomes" id="UP000503308">
    <property type="component" value="Chromosome"/>
</dbReference>
<evidence type="ECO:0000256" key="2">
    <source>
        <dbReference type="ARBA" id="ARBA00022448"/>
    </source>
</evidence>
<feature type="transmembrane region" description="Helical" evidence="6">
    <location>
        <begin position="175"/>
        <end position="193"/>
    </location>
</feature>
<dbReference type="PANTHER" id="PTHR11101:SF80">
    <property type="entry name" value="PHOSPHATE TRANSPORTER"/>
    <property type="match status" value="1"/>
</dbReference>
<dbReference type="InterPro" id="IPR001204">
    <property type="entry name" value="Phos_transporter"/>
</dbReference>
<feature type="transmembrane region" description="Helical" evidence="6">
    <location>
        <begin position="64"/>
        <end position="85"/>
    </location>
</feature>
<comment type="subcellular location">
    <subcellularLocation>
        <location evidence="1 6">Membrane</location>
        <topology evidence="1 6">Multi-pass membrane protein</topology>
    </subcellularLocation>
</comment>
<keyword evidence="6" id="KW-0592">Phosphate transport</keyword>
<dbReference type="GO" id="GO:0035435">
    <property type="term" value="P:phosphate ion transmembrane transport"/>
    <property type="evidence" value="ECO:0007669"/>
    <property type="project" value="TreeGrafter"/>
</dbReference>
<keyword evidence="4 6" id="KW-1133">Transmembrane helix</keyword>
<keyword evidence="2 6" id="KW-0813">Transport</keyword>
<proteinExistence type="inferred from homology"/>
<keyword evidence="3 6" id="KW-0812">Transmembrane</keyword>
<name>A0A858ST07_9RHOB</name>
<feature type="transmembrane region" description="Helical" evidence="6">
    <location>
        <begin position="393"/>
        <end position="412"/>
    </location>
</feature>